<name>A0A1G6I7B0_9ACTN</name>
<gene>
    <name evidence="1" type="ORF">GA0111570_11473</name>
</gene>
<dbReference type="SUPFAM" id="SSF48371">
    <property type="entry name" value="ARM repeat"/>
    <property type="match status" value="1"/>
</dbReference>
<dbReference type="InterPro" id="IPR014825">
    <property type="entry name" value="DNA_alkylation"/>
</dbReference>
<organism evidence="1 2">
    <name type="scientific">Raineyella antarctica</name>
    <dbReference type="NCBI Taxonomy" id="1577474"/>
    <lineage>
        <taxon>Bacteria</taxon>
        <taxon>Bacillati</taxon>
        <taxon>Actinomycetota</taxon>
        <taxon>Actinomycetes</taxon>
        <taxon>Propionibacteriales</taxon>
        <taxon>Propionibacteriaceae</taxon>
        <taxon>Raineyella</taxon>
    </lineage>
</organism>
<evidence type="ECO:0000313" key="1">
    <source>
        <dbReference type="EMBL" id="SDC02422.1"/>
    </source>
</evidence>
<dbReference type="AlphaFoldDB" id="A0A1G6I7B0"/>
<reference evidence="1 2" key="1">
    <citation type="submission" date="2016-06" db="EMBL/GenBank/DDBJ databases">
        <authorList>
            <person name="Olsen C.W."/>
            <person name="Carey S."/>
            <person name="Hinshaw L."/>
            <person name="Karasin A.I."/>
        </authorList>
    </citation>
    <scope>NUCLEOTIDE SEQUENCE [LARGE SCALE GENOMIC DNA]</scope>
    <source>
        <strain evidence="1 2">LZ-22</strain>
    </source>
</reference>
<dbReference type="Pfam" id="PF08713">
    <property type="entry name" value="DNA_alkylation"/>
    <property type="match status" value="1"/>
</dbReference>
<dbReference type="PANTHER" id="PTHR34070">
    <property type="entry name" value="ARMADILLO-TYPE FOLD"/>
    <property type="match status" value="1"/>
</dbReference>
<dbReference type="InterPro" id="IPR016024">
    <property type="entry name" value="ARM-type_fold"/>
</dbReference>
<proteinExistence type="predicted"/>
<accession>A0A1G6I7B0</accession>
<evidence type="ECO:0000313" key="2">
    <source>
        <dbReference type="Proteomes" id="UP000199086"/>
    </source>
</evidence>
<sequence>MDVLAASVVGPLVEREPSLGTFLDRWAADGDFWIRRSALLAQLLALRQGEGDFDRFGRYADAMLEEKEFFIRKAIGWVLRDTGRKRPDLVFAWLLPRAVRVSGVTVREAVKPLSDEQREAVLAARAAAGGRPGKPGGRAD</sequence>
<dbReference type="PANTHER" id="PTHR34070:SF1">
    <property type="entry name" value="DNA ALKYLATION REPAIR PROTEIN"/>
    <property type="match status" value="1"/>
</dbReference>
<dbReference type="Proteomes" id="UP000199086">
    <property type="component" value="Unassembled WGS sequence"/>
</dbReference>
<dbReference type="EMBL" id="FMYF01000014">
    <property type="protein sequence ID" value="SDC02422.1"/>
    <property type="molecule type" value="Genomic_DNA"/>
</dbReference>
<protein>
    <submittedName>
        <fullName evidence="1">DNA alkylation repair enzyme</fullName>
    </submittedName>
</protein>
<dbReference type="Gene3D" id="1.25.10.90">
    <property type="match status" value="1"/>
</dbReference>
<keyword evidence="2" id="KW-1185">Reference proteome</keyword>